<organism evidence="1 2">
    <name type="scientific">Edhazardia aedis (strain USNM 41457)</name>
    <name type="common">Microsporidian parasite</name>
    <dbReference type="NCBI Taxonomy" id="1003232"/>
    <lineage>
        <taxon>Eukaryota</taxon>
        <taxon>Fungi</taxon>
        <taxon>Fungi incertae sedis</taxon>
        <taxon>Microsporidia</taxon>
        <taxon>Edhazardia</taxon>
    </lineage>
</organism>
<dbReference type="VEuPathDB" id="MicrosporidiaDB:EDEG_00400"/>
<dbReference type="InParanoid" id="J9DG74"/>
<sequence length="111" mass="13202">MCHKQDLIRTKVYFDLYYEIQNIYRMVFMNIGLSFNVSDSVKSLGLIQLEKIDQKILKLKSFFRIAYYTTAVDTNEEKNEILLINMEICNAMENDFLSCFEYIKSLELSKK</sequence>
<accession>J9DG74</accession>
<proteinExistence type="predicted"/>
<dbReference type="AlphaFoldDB" id="J9DG74"/>
<reference evidence="1 2" key="1">
    <citation type="submission" date="2011-08" db="EMBL/GenBank/DDBJ databases">
        <authorList>
            <person name="Liu Z.J."/>
            <person name="Shi F.L."/>
            <person name="Lu J.Q."/>
            <person name="Li M."/>
            <person name="Wang Z.L."/>
        </authorList>
    </citation>
    <scope>NUCLEOTIDE SEQUENCE [LARGE SCALE GENOMIC DNA]</scope>
    <source>
        <strain evidence="1 2">USNM 41457</strain>
    </source>
</reference>
<protein>
    <submittedName>
        <fullName evidence="1">Uncharacterized protein</fullName>
    </submittedName>
</protein>
<name>J9DG74_EDHAE</name>
<evidence type="ECO:0000313" key="2">
    <source>
        <dbReference type="Proteomes" id="UP000003163"/>
    </source>
</evidence>
<dbReference type="Proteomes" id="UP000003163">
    <property type="component" value="Unassembled WGS sequence"/>
</dbReference>
<dbReference type="EMBL" id="AFBI03000004">
    <property type="protein sequence ID" value="EJW01585.1"/>
    <property type="molecule type" value="Genomic_DNA"/>
</dbReference>
<evidence type="ECO:0000313" key="1">
    <source>
        <dbReference type="EMBL" id="EJW01585.1"/>
    </source>
</evidence>
<dbReference type="HOGENOM" id="CLU_2158337_0_0_1"/>
<comment type="caution">
    <text evidence="1">The sequence shown here is derived from an EMBL/GenBank/DDBJ whole genome shotgun (WGS) entry which is preliminary data.</text>
</comment>
<gene>
    <name evidence="1" type="ORF">EDEG_00400</name>
</gene>
<keyword evidence="2" id="KW-1185">Reference proteome</keyword>
<reference evidence="2" key="2">
    <citation type="submission" date="2015-07" db="EMBL/GenBank/DDBJ databases">
        <title>Contrasting host-pathogen interactions and genome evolution in two generalist and specialist microsporidian pathogens of mosquitoes.</title>
        <authorList>
            <consortium name="The Broad Institute Genomics Platform"/>
            <consortium name="The Broad Institute Genome Sequencing Center for Infectious Disease"/>
            <person name="Cuomo C.A."/>
            <person name="Sanscrainte N.D."/>
            <person name="Goldberg J.M."/>
            <person name="Heiman D."/>
            <person name="Young S."/>
            <person name="Zeng Q."/>
            <person name="Becnel J.J."/>
            <person name="Birren B.W."/>
        </authorList>
    </citation>
    <scope>NUCLEOTIDE SEQUENCE [LARGE SCALE GENOMIC DNA]</scope>
    <source>
        <strain evidence="2">USNM 41457</strain>
    </source>
</reference>